<keyword evidence="3" id="KW-1133">Transmembrane helix</keyword>
<dbReference type="Proteomes" id="UP000017429">
    <property type="component" value="Chromosome"/>
</dbReference>
<dbReference type="eggNOG" id="COG2314">
    <property type="taxonomic scope" value="Bacteria"/>
</dbReference>
<name>V2QDU1_9BACT</name>
<dbReference type="Pfam" id="PF13240">
    <property type="entry name" value="Zn_Ribbon_1"/>
    <property type="match status" value="1"/>
</dbReference>
<feature type="domain" description="Zinc-ribbon" evidence="6">
    <location>
        <begin position="7"/>
        <end position="26"/>
    </location>
</feature>
<evidence type="ECO:0000256" key="1">
    <source>
        <dbReference type="ARBA" id="ARBA00004141"/>
    </source>
</evidence>
<evidence type="ECO:0000256" key="3">
    <source>
        <dbReference type="ARBA" id="ARBA00022989"/>
    </source>
</evidence>
<protein>
    <submittedName>
        <fullName evidence="7">Uncharacterized protein</fullName>
    </submittedName>
</protein>
<dbReference type="EMBL" id="CP097562">
    <property type="protein sequence ID" value="USF23903.1"/>
    <property type="molecule type" value="Genomic_DNA"/>
</dbReference>
<evidence type="ECO:0000259" key="6">
    <source>
        <dbReference type="Pfam" id="PF13240"/>
    </source>
</evidence>
<dbReference type="Pfam" id="PF05154">
    <property type="entry name" value="TM2"/>
    <property type="match status" value="1"/>
</dbReference>
<organism evidence="7 8">
    <name type="scientific">Mucispirillum schaedleri ASF457</name>
    <dbReference type="NCBI Taxonomy" id="1379858"/>
    <lineage>
        <taxon>Bacteria</taxon>
        <taxon>Pseudomonadati</taxon>
        <taxon>Deferribacterota</taxon>
        <taxon>Deferribacteres</taxon>
        <taxon>Deferribacterales</taxon>
        <taxon>Mucispirillaceae</taxon>
        <taxon>Mucispirillum</taxon>
    </lineage>
</organism>
<sequence>MSNNIKYCSECGREISSNAVVCPNCGVQLKPLQAAGSGRNRFVAAILAFLLGGFGIQWFYLGKTMYGVLSILFCWTFIPSIIAFIHFIMLLISSDEAFNAKYNNW</sequence>
<feature type="domain" description="TM2" evidence="5">
    <location>
        <begin position="38"/>
        <end position="88"/>
    </location>
</feature>
<reference evidence="7" key="3">
    <citation type="submission" date="2022-06" db="EMBL/GenBank/DDBJ databases">
        <title>Resources to Facilitate Use of the Altered Schaedler Flora (ASF) Mouse Model to Study Microbiome Function.</title>
        <authorList>
            <person name="Proctor A."/>
            <person name="Parvinroo S."/>
            <person name="Richie T."/>
            <person name="Jia X."/>
            <person name="Lee S.T.M."/>
            <person name="Karp P.D."/>
            <person name="Paley S."/>
            <person name="Kostic A.D."/>
            <person name="Pierre J.F."/>
            <person name="Wannemuehler M.J."/>
            <person name="Phillips G.J."/>
        </authorList>
    </citation>
    <scope>NUCLEOTIDE SEQUENCE</scope>
    <source>
        <strain evidence="7">ASF457</strain>
    </source>
</reference>
<evidence type="ECO:0000313" key="7">
    <source>
        <dbReference type="EMBL" id="USF23903.1"/>
    </source>
</evidence>
<dbReference type="AlphaFoldDB" id="V2QDU1"/>
<evidence type="ECO:0000256" key="2">
    <source>
        <dbReference type="ARBA" id="ARBA00022692"/>
    </source>
</evidence>
<keyword evidence="4" id="KW-0472">Membrane</keyword>
<evidence type="ECO:0000256" key="4">
    <source>
        <dbReference type="ARBA" id="ARBA00023136"/>
    </source>
</evidence>
<proteinExistence type="predicted"/>
<dbReference type="OrthoDB" id="9816361at2"/>
<evidence type="ECO:0000259" key="5">
    <source>
        <dbReference type="Pfam" id="PF05154"/>
    </source>
</evidence>
<dbReference type="GO" id="GO:0016020">
    <property type="term" value="C:membrane"/>
    <property type="evidence" value="ECO:0007669"/>
    <property type="project" value="UniProtKB-SubCell"/>
</dbReference>
<evidence type="ECO:0000313" key="8">
    <source>
        <dbReference type="Proteomes" id="UP000017429"/>
    </source>
</evidence>
<comment type="subcellular location">
    <subcellularLocation>
        <location evidence="1">Membrane</location>
        <topology evidence="1">Multi-pass membrane protein</topology>
    </subcellularLocation>
</comment>
<dbReference type="InterPro" id="IPR007829">
    <property type="entry name" value="TM2"/>
</dbReference>
<dbReference type="KEGG" id="msch:N508_000976"/>
<reference evidence="7" key="2">
    <citation type="submission" date="2022-05" db="EMBL/GenBank/DDBJ databases">
        <authorList>
            <person name="Proctor A.L."/>
            <person name="Phillips G.J."/>
            <person name="Wannemuehler M.J."/>
        </authorList>
    </citation>
    <scope>NUCLEOTIDE SEQUENCE</scope>
    <source>
        <strain evidence="7">ASF457</strain>
    </source>
</reference>
<gene>
    <name evidence="7" type="ORF">N508_000976</name>
</gene>
<accession>V2QDU1</accession>
<keyword evidence="8" id="KW-1185">Reference proteome</keyword>
<dbReference type="RefSeq" id="WP_023275273.1">
    <property type="nucleotide sequence ID" value="NZ_CP097562.1"/>
</dbReference>
<dbReference type="InterPro" id="IPR026870">
    <property type="entry name" value="Zinc_ribbon_dom"/>
</dbReference>
<reference evidence="7" key="1">
    <citation type="journal article" date="2014" name="Genome Announc.">
        <title>Draft genome sequences of the altered schaedler flora, a defined bacterial community from gnotobiotic mice.</title>
        <authorList>
            <person name="Wannemuehler M.J."/>
            <person name="Overstreet A.M."/>
            <person name="Ward D.V."/>
            <person name="Phillips G.J."/>
        </authorList>
    </citation>
    <scope>NUCLEOTIDE SEQUENCE</scope>
    <source>
        <strain evidence="7">ASF457</strain>
    </source>
</reference>
<keyword evidence="2" id="KW-0812">Transmembrane</keyword>